<proteinExistence type="predicted"/>
<accession>A0A197JFU4</accession>
<dbReference type="EMBL" id="KV442103">
    <property type="protein sequence ID" value="OAQ23995.1"/>
    <property type="molecule type" value="Genomic_DNA"/>
</dbReference>
<name>A0A197JFU4_9FUNG</name>
<dbReference type="InterPro" id="IPR032675">
    <property type="entry name" value="LRR_dom_sf"/>
</dbReference>
<gene>
    <name evidence="1" type="ORF">K457DRAFT_142253</name>
</gene>
<dbReference type="OrthoDB" id="10361070at2759"/>
<evidence type="ECO:0000313" key="1">
    <source>
        <dbReference type="EMBL" id="OAQ23995.1"/>
    </source>
</evidence>
<dbReference type="Proteomes" id="UP000078512">
    <property type="component" value="Unassembled WGS sequence"/>
</dbReference>
<evidence type="ECO:0008006" key="3">
    <source>
        <dbReference type="Google" id="ProtNLM"/>
    </source>
</evidence>
<keyword evidence="2" id="KW-1185">Reference proteome</keyword>
<dbReference type="AlphaFoldDB" id="A0A197JFU4"/>
<protein>
    <recommendedName>
        <fullName evidence="3">L domain-like protein</fullName>
    </recommendedName>
</protein>
<reference evidence="1 2" key="1">
    <citation type="submission" date="2016-05" db="EMBL/GenBank/DDBJ databases">
        <title>Genome sequencing reveals origins of a unique bacterial endosymbiosis in the earliest lineages of terrestrial Fungi.</title>
        <authorList>
            <consortium name="DOE Joint Genome Institute"/>
            <person name="Uehling J."/>
            <person name="Gryganskyi A."/>
            <person name="Hameed K."/>
            <person name="Tschaplinski T."/>
            <person name="Misztal P."/>
            <person name="Wu S."/>
            <person name="Desiro A."/>
            <person name="Vande Pol N."/>
            <person name="Du Z.-Y."/>
            <person name="Zienkiewicz A."/>
            <person name="Zienkiewicz K."/>
            <person name="Morin E."/>
            <person name="Tisserant E."/>
            <person name="Splivallo R."/>
            <person name="Hainaut M."/>
            <person name="Henrissat B."/>
            <person name="Ohm R."/>
            <person name="Kuo A."/>
            <person name="Yan J."/>
            <person name="Lipzen A."/>
            <person name="Nolan M."/>
            <person name="Labutti K."/>
            <person name="Barry K."/>
            <person name="Goldstein A."/>
            <person name="Labbe J."/>
            <person name="Schadt C."/>
            <person name="Tuskan G."/>
            <person name="Grigoriev I."/>
            <person name="Martin F."/>
            <person name="Vilgalys R."/>
            <person name="Bonito G."/>
        </authorList>
    </citation>
    <scope>NUCLEOTIDE SEQUENCE [LARGE SCALE GENOMIC DNA]</scope>
    <source>
        <strain evidence="1 2">AG-77</strain>
    </source>
</reference>
<sequence>MVPFWRLVRNNPGLQCLDVRNTLPCDQSSPHILMPSFSPTTLFNSSAGQSFVRSTLESAAELQTLQLDVLYGTFPLQTLGKLSRITEVTIPKYGELHSCDLEGVHSDTLRRLDIRALISASLIPPILLAFPNLQELIATDNNIYNGSSASDERVVHSRLETVRLSSDGLVGLPVSLPSLKHLHLVETNPHHRDFLGDLLNQFPSLEHLDGTFWAITIERGLDVADTAQTNNVAKPVTALTSLIVNVKGGYDGMSWSPFPFLRRWPRLKRLQIEGQLIPLPQ</sequence>
<dbReference type="Gene3D" id="3.80.10.10">
    <property type="entry name" value="Ribonuclease Inhibitor"/>
    <property type="match status" value="1"/>
</dbReference>
<dbReference type="SUPFAM" id="SSF52058">
    <property type="entry name" value="L domain-like"/>
    <property type="match status" value="1"/>
</dbReference>
<organism evidence="1 2">
    <name type="scientific">Linnemannia elongata AG-77</name>
    <dbReference type="NCBI Taxonomy" id="1314771"/>
    <lineage>
        <taxon>Eukaryota</taxon>
        <taxon>Fungi</taxon>
        <taxon>Fungi incertae sedis</taxon>
        <taxon>Mucoromycota</taxon>
        <taxon>Mortierellomycotina</taxon>
        <taxon>Mortierellomycetes</taxon>
        <taxon>Mortierellales</taxon>
        <taxon>Mortierellaceae</taxon>
        <taxon>Linnemannia</taxon>
    </lineage>
</organism>
<evidence type="ECO:0000313" key="2">
    <source>
        <dbReference type="Proteomes" id="UP000078512"/>
    </source>
</evidence>